<comment type="caution">
    <text evidence="1">The sequence shown here is derived from an EMBL/GenBank/DDBJ whole genome shotgun (WGS) entry which is preliminary data.</text>
</comment>
<name>A0ABR0JFM5_9EURO</name>
<gene>
    <name evidence="1" type="ORF">LTR69_004195</name>
</gene>
<sequence>MLWDPVLGQYCHDDDMRATPIVSRNIPRKLVEELCGPLTAAHLCSARNGFLLSSRVEKAFVTGKILIAQTEDSPADRPEFEVITLDPNYLVNIDYRRGHLWTRDIHGRRLQFLNDYRPGRQFLYLKYVFERLMLQVSRGPIEERSQVLAQLAKRKPWPSIGPRFAKSSMLKDMARLLGLQFDEITWQDVLTSASDSAAGNLDVQVTEDLPWTERQLLGGELITCLVSERRNKLVELAECEWFDMDSDEESNDSASNR</sequence>
<proteinExistence type="predicted"/>
<evidence type="ECO:0000313" key="2">
    <source>
        <dbReference type="Proteomes" id="UP001345691"/>
    </source>
</evidence>
<organism evidence="1 2">
    <name type="scientific">Exophiala sideris</name>
    <dbReference type="NCBI Taxonomy" id="1016849"/>
    <lineage>
        <taxon>Eukaryota</taxon>
        <taxon>Fungi</taxon>
        <taxon>Dikarya</taxon>
        <taxon>Ascomycota</taxon>
        <taxon>Pezizomycotina</taxon>
        <taxon>Eurotiomycetes</taxon>
        <taxon>Chaetothyriomycetidae</taxon>
        <taxon>Chaetothyriales</taxon>
        <taxon>Herpotrichiellaceae</taxon>
        <taxon>Exophiala</taxon>
    </lineage>
</organism>
<protein>
    <recommendedName>
        <fullName evidence="3">HNH nuclease domain-containing protein</fullName>
    </recommendedName>
</protein>
<evidence type="ECO:0008006" key="3">
    <source>
        <dbReference type="Google" id="ProtNLM"/>
    </source>
</evidence>
<accession>A0ABR0JFM5</accession>
<dbReference type="EMBL" id="JAVRRF010000007">
    <property type="protein sequence ID" value="KAK5063489.1"/>
    <property type="molecule type" value="Genomic_DNA"/>
</dbReference>
<reference evidence="1 2" key="1">
    <citation type="submission" date="2023-08" db="EMBL/GenBank/DDBJ databases">
        <title>Black Yeasts Isolated from many extreme environments.</title>
        <authorList>
            <person name="Coleine C."/>
            <person name="Stajich J.E."/>
            <person name="Selbmann L."/>
        </authorList>
    </citation>
    <scope>NUCLEOTIDE SEQUENCE [LARGE SCALE GENOMIC DNA]</scope>
    <source>
        <strain evidence="1 2">CCFEE 6328</strain>
    </source>
</reference>
<keyword evidence="2" id="KW-1185">Reference proteome</keyword>
<dbReference type="Proteomes" id="UP001345691">
    <property type="component" value="Unassembled WGS sequence"/>
</dbReference>
<evidence type="ECO:0000313" key="1">
    <source>
        <dbReference type="EMBL" id="KAK5063489.1"/>
    </source>
</evidence>